<dbReference type="AlphaFoldDB" id="A0A9P5PVX2"/>
<keyword evidence="1" id="KW-0812">Transmembrane</keyword>
<dbReference type="Proteomes" id="UP000772434">
    <property type="component" value="Unassembled WGS sequence"/>
</dbReference>
<dbReference type="EMBL" id="JADNRY010000036">
    <property type="protein sequence ID" value="KAF9070928.1"/>
    <property type="molecule type" value="Genomic_DNA"/>
</dbReference>
<keyword evidence="1" id="KW-0472">Membrane</keyword>
<comment type="caution">
    <text evidence="2">The sequence shown here is derived from an EMBL/GenBank/DDBJ whole genome shotgun (WGS) entry which is preliminary data.</text>
</comment>
<feature type="transmembrane region" description="Helical" evidence="1">
    <location>
        <begin position="25"/>
        <end position="46"/>
    </location>
</feature>
<evidence type="ECO:0000313" key="2">
    <source>
        <dbReference type="EMBL" id="KAF9070928.1"/>
    </source>
</evidence>
<protein>
    <submittedName>
        <fullName evidence="2">Uncharacterized protein</fullName>
    </submittedName>
</protein>
<sequence length="114" mass="12560">MCHYFVTSLPPRRDASVVFLSTLDIGLSLALAALAMHYAMFPSAVVSGGAGRSRTRIVPSTCYHWAALPHACLSSLSTVGRFKLVWKLGFRFLGLFLCRHKFNVAPVEDWSLST</sequence>
<evidence type="ECO:0000313" key="3">
    <source>
        <dbReference type="Proteomes" id="UP000772434"/>
    </source>
</evidence>
<name>A0A9P5PVX2_9AGAR</name>
<keyword evidence="1" id="KW-1133">Transmembrane helix</keyword>
<organism evidence="2 3">
    <name type="scientific">Rhodocollybia butyracea</name>
    <dbReference type="NCBI Taxonomy" id="206335"/>
    <lineage>
        <taxon>Eukaryota</taxon>
        <taxon>Fungi</taxon>
        <taxon>Dikarya</taxon>
        <taxon>Basidiomycota</taxon>
        <taxon>Agaricomycotina</taxon>
        <taxon>Agaricomycetes</taxon>
        <taxon>Agaricomycetidae</taxon>
        <taxon>Agaricales</taxon>
        <taxon>Marasmiineae</taxon>
        <taxon>Omphalotaceae</taxon>
        <taxon>Rhodocollybia</taxon>
    </lineage>
</organism>
<proteinExistence type="predicted"/>
<keyword evidence="3" id="KW-1185">Reference proteome</keyword>
<gene>
    <name evidence="2" type="ORF">BDP27DRAFT_1419453</name>
</gene>
<evidence type="ECO:0000256" key="1">
    <source>
        <dbReference type="SAM" id="Phobius"/>
    </source>
</evidence>
<accession>A0A9P5PVX2</accession>
<reference evidence="2" key="1">
    <citation type="submission" date="2020-11" db="EMBL/GenBank/DDBJ databases">
        <authorList>
            <consortium name="DOE Joint Genome Institute"/>
            <person name="Ahrendt S."/>
            <person name="Riley R."/>
            <person name="Andreopoulos W."/>
            <person name="Labutti K."/>
            <person name="Pangilinan J."/>
            <person name="Ruiz-Duenas F.J."/>
            <person name="Barrasa J.M."/>
            <person name="Sanchez-Garcia M."/>
            <person name="Camarero S."/>
            <person name="Miyauchi S."/>
            <person name="Serrano A."/>
            <person name="Linde D."/>
            <person name="Babiker R."/>
            <person name="Drula E."/>
            <person name="Ayuso-Fernandez I."/>
            <person name="Pacheco R."/>
            <person name="Padilla G."/>
            <person name="Ferreira P."/>
            <person name="Barriuso J."/>
            <person name="Kellner H."/>
            <person name="Castanera R."/>
            <person name="Alfaro M."/>
            <person name="Ramirez L."/>
            <person name="Pisabarro A.G."/>
            <person name="Kuo A."/>
            <person name="Tritt A."/>
            <person name="Lipzen A."/>
            <person name="He G."/>
            <person name="Yan M."/>
            <person name="Ng V."/>
            <person name="Cullen D."/>
            <person name="Martin F."/>
            <person name="Rosso M.-N."/>
            <person name="Henrissat B."/>
            <person name="Hibbett D."/>
            <person name="Martinez A.T."/>
            <person name="Grigoriev I.V."/>
        </authorList>
    </citation>
    <scope>NUCLEOTIDE SEQUENCE</scope>
    <source>
        <strain evidence="2">AH 40177</strain>
    </source>
</reference>